<feature type="region of interest" description="Disordered" evidence="1">
    <location>
        <begin position="341"/>
        <end position="365"/>
    </location>
</feature>
<sequence length="672" mass="75403">ELKAQSQEKDMAISNLKERIKSLSGNLNKDKEQGLIIAALRDELRKLKGKAIVDNTVTTYTIDPEMFKVDVEPLHSKLNANSKLICVKCNGCMLSDNHDLCVPNVINDVNARAKSKSVKKLSKRKVWKPTSKVITTTSVVPSRKPIAIETDTPKPVVTLVYSRKPRKSKTTDPISKSKVIKYVSASKKEPTKSWGSIASNVPSSSIDECRLPKLFYGTVKFGNDHVAKIMGYGDYQIVNVTILRVYNVKGLGHNLFSVGQFCDSNLEVAFRQHTCYIHNLEDFDELTAMASEHSSSEPTLYEITPATISSGFMPNPSPSTSFVPPSRTDWDLFCFGPTASTGSPSPTTINQDAPSPINTQTTPETQTPVISNDVEEGNHDLDITHMINDPCVGSSSNIRQTHTPFKTLGVWTKDHPIANVIDNPSRSVSTKKQLQTDAMWCFFDAFLTTVEPKNFKQAMTEPSWIDAMQEKINEFKRLQVWELVPCLDKVLLIKLKWIYKLKTDEFGRVLKNKARRLVAQGFRQEEGIDFKESFSPVARIKAIRIFIANATHKNMAIFQMDVKTAFLNGELKEEALYGLKQAPRAWYDMLSRFLISQHFSKGAVDPTLFTRKARNDLLLVQIDVDDIIFASTNTAMCNEFANSMTTKFKMSMMGKMSFFLGLQSLKVAEAYL</sequence>
<reference evidence="3" key="1">
    <citation type="journal article" date="2019" name="Sci. Rep.">
        <title>Draft genome of Tanacetum cinerariifolium, the natural source of mosquito coil.</title>
        <authorList>
            <person name="Yamashiro T."/>
            <person name="Shiraishi A."/>
            <person name="Satake H."/>
            <person name="Nakayama K."/>
        </authorList>
    </citation>
    <scope>NUCLEOTIDE SEQUENCE</scope>
</reference>
<evidence type="ECO:0000256" key="1">
    <source>
        <dbReference type="SAM" id="MobiDB-lite"/>
    </source>
</evidence>
<dbReference type="AlphaFoldDB" id="A0A699HCU0"/>
<proteinExistence type="predicted"/>
<evidence type="ECO:0000259" key="2">
    <source>
        <dbReference type="Pfam" id="PF07727"/>
    </source>
</evidence>
<name>A0A699HCU0_TANCI</name>
<accession>A0A699HCU0</accession>
<dbReference type="Pfam" id="PF07727">
    <property type="entry name" value="RVT_2"/>
    <property type="match status" value="1"/>
</dbReference>
<feature type="non-terminal residue" evidence="3">
    <location>
        <position position="1"/>
    </location>
</feature>
<dbReference type="EMBL" id="BKCJ010110466">
    <property type="protein sequence ID" value="GEX47491.1"/>
    <property type="molecule type" value="Genomic_DNA"/>
</dbReference>
<gene>
    <name evidence="3" type="ORF">Tci_319466</name>
</gene>
<organism evidence="3">
    <name type="scientific">Tanacetum cinerariifolium</name>
    <name type="common">Dalmatian daisy</name>
    <name type="synonym">Chrysanthemum cinerariifolium</name>
    <dbReference type="NCBI Taxonomy" id="118510"/>
    <lineage>
        <taxon>Eukaryota</taxon>
        <taxon>Viridiplantae</taxon>
        <taxon>Streptophyta</taxon>
        <taxon>Embryophyta</taxon>
        <taxon>Tracheophyta</taxon>
        <taxon>Spermatophyta</taxon>
        <taxon>Magnoliopsida</taxon>
        <taxon>eudicotyledons</taxon>
        <taxon>Gunneridae</taxon>
        <taxon>Pentapetalae</taxon>
        <taxon>asterids</taxon>
        <taxon>campanulids</taxon>
        <taxon>Asterales</taxon>
        <taxon>Asteraceae</taxon>
        <taxon>Asteroideae</taxon>
        <taxon>Anthemideae</taxon>
        <taxon>Anthemidinae</taxon>
        <taxon>Tanacetum</taxon>
    </lineage>
</organism>
<comment type="caution">
    <text evidence="3">The sequence shown here is derived from an EMBL/GenBank/DDBJ whole genome shotgun (WGS) entry which is preliminary data.</text>
</comment>
<protein>
    <submittedName>
        <fullName evidence="3">Retrovirus-related Pol polyprotein from transposon TNT 1-94</fullName>
    </submittedName>
</protein>
<dbReference type="InterPro" id="IPR013103">
    <property type="entry name" value="RVT_2"/>
</dbReference>
<feature type="domain" description="Reverse transcriptase Ty1/copia-type" evidence="2">
    <location>
        <begin position="479"/>
        <end position="574"/>
    </location>
</feature>
<evidence type="ECO:0000313" key="3">
    <source>
        <dbReference type="EMBL" id="GEX47491.1"/>
    </source>
</evidence>
<feature type="compositionally biased region" description="Polar residues" evidence="1">
    <location>
        <begin position="349"/>
        <end position="365"/>
    </location>
</feature>